<sequence>MRITVLSSALAHGITDDEIRAVMSFYVARIALTPRMVGAQPFLYIAPAAADEPWIEVIADLLDPEVAVVFHAMMLRPALVANLELDQLITPIYSRQRR</sequence>
<proteinExistence type="predicted"/>
<reference evidence="1 2" key="1">
    <citation type="submission" date="2020-06" db="EMBL/GenBank/DDBJ databases">
        <title>Taxonomy, biology and ecology of Rhodococcus bacteria occurring in California pistachio and other woody hosts as revealed by genome sequence analyses.</title>
        <authorList>
            <person name="Gai Y."/>
            <person name="Riely B."/>
        </authorList>
    </citation>
    <scope>NUCLEOTIDE SEQUENCE [LARGE SCALE GENOMIC DNA]</scope>
    <source>
        <strain evidence="1 2">BP-284</strain>
    </source>
</reference>
<comment type="caution">
    <text evidence="1">The sequence shown here is derived from an EMBL/GenBank/DDBJ whole genome shotgun (WGS) entry which is preliminary data.</text>
</comment>
<evidence type="ECO:0000313" key="1">
    <source>
        <dbReference type="EMBL" id="MBY6322077.1"/>
    </source>
</evidence>
<organism evidence="1 2">
    <name type="scientific">Rhodococcoides kroppenstedtii</name>
    <dbReference type="NCBI Taxonomy" id="293050"/>
    <lineage>
        <taxon>Bacteria</taxon>
        <taxon>Bacillati</taxon>
        <taxon>Actinomycetota</taxon>
        <taxon>Actinomycetes</taxon>
        <taxon>Mycobacteriales</taxon>
        <taxon>Nocardiaceae</taxon>
        <taxon>Rhodococcoides</taxon>
    </lineage>
</organism>
<evidence type="ECO:0000313" key="2">
    <source>
        <dbReference type="Proteomes" id="UP001520140"/>
    </source>
</evidence>
<protein>
    <submittedName>
        <fullName evidence="1">Uncharacterized protein</fullName>
    </submittedName>
</protein>
<gene>
    <name evidence="1" type="ORF">HQ605_14715</name>
</gene>
<dbReference type="EMBL" id="JABUKG010000016">
    <property type="protein sequence ID" value="MBY6322077.1"/>
    <property type="molecule type" value="Genomic_DNA"/>
</dbReference>
<keyword evidence="2" id="KW-1185">Reference proteome</keyword>
<dbReference type="RefSeq" id="WP_068102856.1">
    <property type="nucleotide sequence ID" value="NZ_JABUKE010000017.1"/>
</dbReference>
<name>A0ABS7NWK4_9NOCA</name>
<dbReference type="Proteomes" id="UP001520140">
    <property type="component" value="Unassembled WGS sequence"/>
</dbReference>
<accession>A0ABS7NWK4</accession>